<evidence type="ECO:0000256" key="3">
    <source>
        <dbReference type="ARBA" id="ARBA00004613"/>
    </source>
</evidence>
<evidence type="ECO:0000256" key="10">
    <source>
        <dbReference type="ARBA" id="ARBA00025679"/>
    </source>
</evidence>
<evidence type="ECO:0000256" key="2">
    <source>
        <dbReference type="ARBA" id="ARBA00001913"/>
    </source>
</evidence>
<comment type="similarity">
    <text evidence="4">Belongs to the polysaccharide lyase 3 family.</text>
</comment>
<feature type="chain" id="PRO_5038124067" description="Probable pectate lyase F" evidence="13">
    <location>
        <begin position="20"/>
        <end position="299"/>
    </location>
</feature>
<evidence type="ECO:0000256" key="4">
    <source>
        <dbReference type="ARBA" id="ARBA00006463"/>
    </source>
</evidence>
<name>A0A915E7W1_9BILA</name>
<dbReference type="PANTHER" id="PTHR33407">
    <property type="entry name" value="PECTATE LYASE F-RELATED"/>
    <property type="match status" value="1"/>
</dbReference>
<dbReference type="Gene3D" id="2.160.20.10">
    <property type="entry name" value="Single-stranded right-handed beta-helix, Pectin lyase-like"/>
    <property type="match status" value="1"/>
</dbReference>
<feature type="signal peptide" evidence="13">
    <location>
        <begin position="1"/>
        <end position="19"/>
    </location>
</feature>
<dbReference type="InterPro" id="IPR004898">
    <property type="entry name" value="Pectate_lyase_PlyH/PlyE-like"/>
</dbReference>
<sequence>MYFALFILTLATMVPVCVSDAGQQTLTIPKPAAESPAAKSSSPTTTPPASPSSAPPAGGSKCPASPPQTAKDCTPPFPTAVGTEVINETEAVTKDKDCGLKRLTAGPNVGGATVNEHDKPMLMLEPGVTLSNCIFGKPAAKGVWCKGSCTLKNCWWEDVGTHAAGFGTDPKYWADPKNTYTVIGGGAANAEEKVFIQQGAGTTNICDFHAKNVSKLIRSCGDCNPNFENRHINIENTTVAGPVLSVEIKSVCEGYEGNALFDQKTQINIKTSAIENVKPGDKMTTKGCNDPNAKINIIN</sequence>
<feature type="region of interest" description="Disordered" evidence="12">
    <location>
        <begin position="31"/>
        <end position="79"/>
    </location>
</feature>
<accession>A0A915E7W1</accession>
<feature type="compositionally biased region" description="Low complexity" evidence="12">
    <location>
        <begin position="31"/>
        <end position="44"/>
    </location>
</feature>
<organism evidence="14 15">
    <name type="scientific">Ditylenchus dipsaci</name>
    <dbReference type="NCBI Taxonomy" id="166011"/>
    <lineage>
        <taxon>Eukaryota</taxon>
        <taxon>Metazoa</taxon>
        <taxon>Ecdysozoa</taxon>
        <taxon>Nematoda</taxon>
        <taxon>Chromadorea</taxon>
        <taxon>Rhabditida</taxon>
        <taxon>Tylenchina</taxon>
        <taxon>Tylenchomorpha</taxon>
        <taxon>Sphaerularioidea</taxon>
        <taxon>Anguinidae</taxon>
        <taxon>Anguininae</taxon>
        <taxon>Ditylenchus</taxon>
    </lineage>
</organism>
<dbReference type="Proteomes" id="UP000887574">
    <property type="component" value="Unplaced"/>
</dbReference>
<keyword evidence="8" id="KW-0106">Calcium</keyword>
<dbReference type="GO" id="GO:0045490">
    <property type="term" value="P:pectin catabolic process"/>
    <property type="evidence" value="ECO:0007669"/>
    <property type="project" value="TreeGrafter"/>
</dbReference>
<evidence type="ECO:0000256" key="11">
    <source>
        <dbReference type="ARBA" id="ARBA00039895"/>
    </source>
</evidence>
<evidence type="ECO:0000256" key="8">
    <source>
        <dbReference type="ARBA" id="ARBA00022837"/>
    </source>
</evidence>
<dbReference type="Pfam" id="PF03211">
    <property type="entry name" value="Pectate_lyase"/>
    <property type="match status" value="1"/>
</dbReference>
<evidence type="ECO:0000313" key="14">
    <source>
        <dbReference type="Proteomes" id="UP000887574"/>
    </source>
</evidence>
<dbReference type="GO" id="GO:0005576">
    <property type="term" value="C:extracellular region"/>
    <property type="evidence" value="ECO:0007669"/>
    <property type="project" value="UniProtKB-SubCell"/>
</dbReference>
<dbReference type="SUPFAM" id="SSF51126">
    <property type="entry name" value="Pectin lyase-like"/>
    <property type="match status" value="1"/>
</dbReference>
<dbReference type="InterPro" id="IPR012334">
    <property type="entry name" value="Pectin_lyas_fold"/>
</dbReference>
<dbReference type="WBParaSite" id="jg3498">
    <property type="protein sequence ID" value="jg3498"/>
    <property type="gene ID" value="jg3498"/>
</dbReference>
<evidence type="ECO:0000256" key="13">
    <source>
        <dbReference type="SAM" id="SignalP"/>
    </source>
</evidence>
<evidence type="ECO:0000256" key="1">
    <source>
        <dbReference type="ARBA" id="ARBA00000695"/>
    </source>
</evidence>
<evidence type="ECO:0000256" key="5">
    <source>
        <dbReference type="ARBA" id="ARBA00012272"/>
    </source>
</evidence>
<dbReference type="GO" id="GO:0030570">
    <property type="term" value="F:pectate lyase activity"/>
    <property type="evidence" value="ECO:0007669"/>
    <property type="project" value="UniProtKB-EC"/>
</dbReference>
<protein>
    <recommendedName>
        <fullName evidence="11">Probable pectate lyase F</fullName>
        <ecNumber evidence="5">4.2.2.2</ecNumber>
    </recommendedName>
</protein>
<dbReference type="InterPro" id="IPR011050">
    <property type="entry name" value="Pectin_lyase_fold/virulence"/>
</dbReference>
<dbReference type="EC" id="4.2.2.2" evidence="5"/>
<keyword evidence="14" id="KW-1185">Reference proteome</keyword>
<evidence type="ECO:0000256" key="9">
    <source>
        <dbReference type="ARBA" id="ARBA00023239"/>
    </source>
</evidence>
<keyword evidence="7 13" id="KW-0732">Signal</keyword>
<proteinExistence type="inferred from homology"/>
<comment type="function">
    <text evidence="10">Pectinolytic enzyme consist of four classes of enzymes: pectin lyase, polygalacturonase, pectin methylesterase and rhamnogalacturonase. Among pectinolytic enzymes, pectin lyase is the most important in depolymerization of pectin, since it cleaves internal glycosidic bonds of highly methylated pectins. Favors pectate, the anion, over pectin, the methyl ester.</text>
</comment>
<keyword evidence="9" id="KW-0456">Lyase</keyword>
<feature type="compositionally biased region" description="Pro residues" evidence="12">
    <location>
        <begin position="45"/>
        <end position="54"/>
    </location>
</feature>
<dbReference type="AlphaFoldDB" id="A0A915E7W1"/>
<evidence type="ECO:0000256" key="12">
    <source>
        <dbReference type="SAM" id="MobiDB-lite"/>
    </source>
</evidence>
<comment type="cofactor">
    <cofactor evidence="2">
        <name>Ca(2+)</name>
        <dbReference type="ChEBI" id="CHEBI:29108"/>
    </cofactor>
</comment>
<evidence type="ECO:0000256" key="6">
    <source>
        <dbReference type="ARBA" id="ARBA00022525"/>
    </source>
</evidence>
<reference evidence="15" key="1">
    <citation type="submission" date="2022-11" db="UniProtKB">
        <authorList>
            <consortium name="WormBaseParasite"/>
        </authorList>
    </citation>
    <scope>IDENTIFICATION</scope>
</reference>
<keyword evidence="6" id="KW-0964">Secreted</keyword>
<comment type="subcellular location">
    <subcellularLocation>
        <location evidence="3">Secreted</location>
    </subcellularLocation>
</comment>
<evidence type="ECO:0000256" key="7">
    <source>
        <dbReference type="ARBA" id="ARBA00022729"/>
    </source>
</evidence>
<dbReference type="PANTHER" id="PTHR33407:SF9">
    <property type="entry name" value="PECTATE LYASE F-RELATED"/>
    <property type="match status" value="1"/>
</dbReference>
<evidence type="ECO:0000313" key="15">
    <source>
        <dbReference type="WBParaSite" id="jg3498"/>
    </source>
</evidence>
<comment type="catalytic activity">
    <reaction evidence="1">
        <text>Eliminative cleavage of (1-&gt;4)-alpha-D-galacturonan to give oligosaccharides with 4-deoxy-alpha-D-galact-4-enuronosyl groups at their non-reducing ends.</text>
        <dbReference type="EC" id="4.2.2.2"/>
    </reaction>
</comment>